<proteinExistence type="predicted"/>
<gene>
    <name evidence="1" type="ORF">CEURO_LOCUS11590</name>
</gene>
<dbReference type="OrthoDB" id="1419807at2759"/>
<protein>
    <submittedName>
        <fullName evidence="1">Uncharacterized protein</fullName>
    </submittedName>
</protein>
<dbReference type="EMBL" id="CAMAPE010000027">
    <property type="protein sequence ID" value="CAH9091485.1"/>
    <property type="molecule type" value="Genomic_DNA"/>
</dbReference>
<dbReference type="AlphaFoldDB" id="A0A9P1EA04"/>
<evidence type="ECO:0000313" key="2">
    <source>
        <dbReference type="Proteomes" id="UP001152484"/>
    </source>
</evidence>
<dbReference type="Proteomes" id="UP001152484">
    <property type="component" value="Unassembled WGS sequence"/>
</dbReference>
<name>A0A9P1EA04_CUSEU</name>
<evidence type="ECO:0000313" key="1">
    <source>
        <dbReference type="EMBL" id="CAH9091485.1"/>
    </source>
</evidence>
<organism evidence="1 2">
    <name type="scientific">Cuscuta europaea</name>
    <name type="common">European dodder</name>
    <dbReference type="NCBI Taxonomy" id="41803"/>
    <lineage>
        <taxon>Eukaryota</taxon>
        <taxon>Viridiplantae</taxon>
        <taxon>Streptophyta</taxon>
        <taxon>Embryophyta</taxon>
        <taxon>Tracheophyta</taxon>
        <taxon>Spermatophyta</taxon>
        <taxon>Magnoliopsida</taxon>
        <taxon>eudicotyledons</taxon>
        <taxon>Gunneridae</taxon>
        <taxon>Pentapetalae</taxon>
        <taxon>asterids</taxon>
        <taxon>lamiids</taxon>
        <taxon>Solanales</taxon>
        <taxon>Convolvulaceae</taxon>
        <taxon>Cuscuteae</taxon>
        <taxon>Cuscuta</taxon>
        <taxon>Cuscuta subgen. Cuscuta</taxon>
    </lineage>
</organism>
<keyword evidence="2" id="KW-1185">Reference proteome</keyword>
<accession>A0A9P1EA04</accession>
<sequence length="308" mass="35119">MAYLSQDEDERDFMSYAASMLQIIFPDLKKVITKFLSEKGIDIKPVKIPSESHHPSVEFDPDKDMRWTAVLVQGACLILVVFKTASEENYMPYMATRLKALKSKVGTQEDIESPFDLRGAQMVRTCLGASSDLKRAIINQVINSINSDGMMADVMAYVFSMLEYNEMNSFMFIYETILITKSSILKRPEIQHEVELLTDAMVKIGECDHPQFARYLLHSAYQTYLERSKFPILFAVACKLKELAHKVESIKQFVVPDIASSSLVTDLVKEHQEFLKSGKSNILKRHISFLTDHLEDAFEEDSTDDDSE</sequence>
<comment type="caution">
    <text evidence="1">The sequence shown here is derived from an EMBL/GenBank/DDBJ whole genome shotgun (WGS) entry which is preliminary data.</text>
</comment>
<reference evidence="1" key="1">
    <citation type="submission" date="2022-07" db="EMBL/GenBank/DDBJ databases">
        <authorList>
            <person name="Macas J."/>
            <person name="Novak P."/>
            <person name="Neumann P."/>
        </authorList>
    </citation>
    <scope>NUCLEOTIDE SEQUENCE</scope>
</reference>